<reference evidence="11" key="1">
    <citation type="submission" date="2021-01" db="EMBL/GenBank/DDBJ databases">
        <authorList>
            <person name="Corre E."/>
            <person name="Pelletier E."/>
            <person name="Niang G."/>
            <person name="Scheremetjew M."/>
            <person name="Finn R."/>
            <person name="Kale V."/>
            <person name="Holt S."/>
            <person name="Cochrane G."/>
            <person name="Meng A."/>
            <person name="Brown T."/>
            <person name="Cohen L."/>
        </authorList>
    </citation>
    <scope>NUCLEOTIDE SEQUENCE</scope>
    <source>
        <strain evidence="11">CCMP127</strain>
    </source>
</reference>
<dbReference type="InterPro" id="IPR050401">
    <property type="entry name" value="Cyclic_nucleotide_synthase"/>
</dbReference>
<dbReference type="InterPro" id="IPR003607">
    <property type="entry name" value="HD/PDEase_dom"/>
</dbReference>
<evidence type="ECO:0000256" key="4">
    <source>
        <dbReference type="ARBA" id="ARBA00022989"/>
    </source>
</evidence>
<feature type="compositionally biased region" description="Basic and acidic residues" evidence="7">
    <location>
        <begin position="25"/>
        <end position="49"/>
    </location>
</feature>
<proteinExistence type="predicted"/>
<name>A0A7S3L1G7_9STRA</name>
<keyword evidence="4 8" id="KW-1133">Transmembrane helix</keyword>
<evidence type="ECO:0000259" key="10">
    <source>
        <dbReference type="PROSITE" id="PS51845"/>
    </source>
</evidence>
<dbReference type="AlphaFoldDB" id="A0A7S3L1G7"/>
<evidence type="ECO:0000256" key="7">
    <source>
        <dbReference type="SAM" id="MobiDB-lite"/>
    </source>
</evidence>
<dbReference type="SMART" id="SM00044">
    <property type="entry name" value="CYCc"/>
    <property type="match status" value="1"/>
</dbReference>
<evidence type="ECO:0000256" key="2">
    <source>
        <dbReference type="ARBA" id="ARBA00022692"/>
    </source>
</evidence>
<evidence type="ECO:0000256" key="8">
    <source>
        <dbReference type="SAM" id="Phobius"/>
    </source>
</evidence>
<evidence type="ECO:0000313" key="11">
    <source>
        <dbReference type="EMBL" id="CAE0408112.1"/>
    </source>
</evidence>
<dbReference type="Pfam" id="PF00211">
    <property type="entry name" value="Guanylate_cyc"/>
    <property type="match status" value="1"/>
</dbReference>
<organism evidence="11">
    <name type="scientific">Amphora coffeiformis</name>
    <dbReference type="NCBI Taxonomy" id="265554"/>
    <lineage>
        <taxon>Eukaryota</taxon>
        <taxon>Sar</taxon>
        <taxon>Stramenopiles</taxon>
        <taxon>Ochrophyta</taxon>
        <taxon>Bacillariophyta</taxon>
        <taxon>Bacillariophyceae</taxon>
        <taxon>Bacillariophycidae</taxon>
        <taxon>Thalassiophysales</taxon>
        <taxon>Catenulaceae</taxon>
        <taxon>Amphora</taxon>
    </lineage>
</organism>
<dbReference type="GO" id="GO:0004114">
    <property type="term" value="F:3',5'-cyclic-nucleotide phosphodiesterase activity"/>
    <property type="evidence" value="ECO:0007669"/>
    <property type="project" value="InterPro"/>
</dbReference>
<dbReference type="SUPFAM" id="SSF109604">
    <property type="entry name" value="HD-domain/PDEase-like"/>
    <property type="match status" value="1"/>
</dbReference>
<dbReference type="Gene3D" id="3.30.70.1230">
    <property type="entry name" value="Nucleotide cyclase"/>
    <property type="match status" value="1"/>
</dbReference>
<accession>A0A7S3L1G7</accession>
<keyword evidence="2 8" id="KW-0812">Transmembrane</keyword>
<dbReference type="SMART" id="SM00471">
    <property type="entry name" value="HDc"/>
    <property type="match status" value="1"/>
</dbReference>
<dbReference type="EMBL" id="HBIM01006914">
    <property type="protein sequence ID" value="CAE0408112.1"/>
    <property type="molecule type" value="Transcribed_RNA"/>
</dbReference>
<evidence type="ECO:0000256" key="6">
    <source>
        <dbReference type="ARBA" id="ARBA00023239"/>
    </source>
</evidence>
<dbReference type="PANTHER" id="PTHR11920:SF335">
    <property type="entry name" value="GUANYLATE CYCLASE"/>
    <property type="match status" value="1"/>
</dbReference>
<comment type="subcellular location">
    <subcellularLocation>
        <location evidence="1">Membrane</location>
    </subcellularLocation>
</comment>
<feature type="region of interest" description="Disordered" evidence="7">
    <location>
        <begin position="692"/>
        <end position="711"/>
    </location>
</feature>
<feature type="transmembrane region" description="Helical" evidence="8">
    <location>
        <begin position="401"/>
        <end position="423"/>
    </location>
</feature>
<protein>
    <recommendedName>
        <fullName evidence="12">Phosphodiesterase</fullName>
    </recommendedName>
</protein>
<feature type="compositionally biased region" description="Low complexity" evidence="7">
    <location>
        <begin position="692"/>
        <end position="703"/>
    </location>
</feature>
<dbReference type="PROSITE" id="PS50125">
    <property type="entry name" value="GUANYLATE_CYCLASE_2"/>
    <property type="match status" value="1"/>
</dbReference>
<dbReference type="GO" id="GO:0004383">
    <property type="term" value="F:guanylate cyclase activity"/>
    <property type="evidence" value="ECO:0007669"/>
    <property type="project" value="TreeGrafter"/>
</dbReference>
<dbReference type="InterPro" id="IPR036971">
    <property type="entry name" value="PDEase_catalytic_dom_sf"/>
</dbReference>
<dbReference type="GO" id="GO:0004016">
    <property type="term" value="F:adenylate cyclase activity"/>
    <property type="evidence" value="ECO:0007669"/>
    <property type="project" value="TreeGrafter"/>
</dbReference>
<dbReference type="Pfam" id="PF00233">
    <property type="entry name" value="PDEase_I"/>
    <property type="match status" value="1"/>
</dbReference>
<dbReference type="PANTHER" id="PTHR11920">
    <property type="entry name" value="GUANYLYL CYCLASE"/>
    <property type="match status" value="1"/>
</dbReference>
<keyword evidence="3" id="KW-0547">Nucleotide-binding</keyword>
<evidence type="ECO:0000259" key="9">
    <source>
        <dbReference type="PROSITE" id="PS50125"/>
    </source>
</evidence>
<keyword evidence="6" id="KW-0456">Lyase</keyword>
<dbReference type="InterPro" id="IPR001054">
    <property type="entry name" value="A/G_cyclase"/>
</dbReference>
<evidence type="ECO:0000256" key="3">
    <source>
        <dbReference type="ARBA" id="ARBA00022741"/>
    </source>
</evidence>
<feature type="domain" description="PDEase" evidence="10">
    <location>
        <begin position="724"/>
        <end position="957"/>
    </location>
</feature>
<dbReference type="PROSITE" id="PS51845">
    <property type="entry name" value="PDEASE_I_2"/>
    <property type="match status" value="1"/>
</dbReference>
<dbReference type="GO" id="GO:0007168">
    <property type="term" value="P:receptor guanylyl cyclase signaling pathway"/>
    <property type="evidence" value="ECO:0007669"/>
    <property type="project" value="TreeGrafter"/>
</dbReference>
<feature type="domain" description="Guanylate cyclase" evidence="9">
    <location>
        <begin position="505"/>
        <end position="639"/>
    </location>
</feature>
<keyword evidence="5 8" id="KW-0472">Membrane</keyword>
<dbReference type="GO" id="GO:0005886">
    <property type="term" value="C:plasma membrane"/>
    <property type="evidence" value="ECO:0007669"/>
    <property type="project" value="TreeGrafter"/>
</dbReference>
<dbReference type="CDD" id="cd07302">
    <property type="entry name" value="CHD"/>
    <property type="match status" value="1"/>
</dbReference>
<dbReference type="GO" id="GO:0035556">
    <property type="term" value="P:intracellular signal transduction"/>
    <property type="evidence" value="ECO:0007669"/>
    <property type="project" value="InterPro"/>
</dbReference>
<feature type="region of interest" description="Disordered" evidence="7">
    <location>
        <begin position="1"/>
        <end position="49"/>
    </location>
</feature>
<dbReference type="InterPro" id="IPR002073">
    <property type="entry name" value="PDEase_catalytic_dom"/>
</dbReference>
<gene>
    <name evidence="11" type="ORF">ACOF00016_LOCUS5887</name>
</gene>
<evidence type="ECO:0000256" key="1">
    <source>
        <dbReference type="ARBA" id="ARBA00004370"/>
    </source>
</evidence>
<sequence length="1105" mass="123516">MSSISEKVVFDDQDDDESSSGVSVSHDDSTPTNFREREEPDERKEVEKYSSQETKDVCTWKFLVIMLLVVVGSFASATTLKFIQDVEHTEFVNEFDLYATAFHDDLQLRHENVRQALAVKSRWISAQAKVLEQSFPNVTLPTFEVMAQSVRSSPGIESLVWAPLLTSSADHNAWQVYAVEHQSWISQARALDGNDYDTDSTVTSEISGYVFDVTEDGEKVPSQDELLAPAWQVSPPPTDPAFSVCQNLLSAESVRSLLQAVNASLETLLTSNIAEPNESPRSFIMTPIVESSSQGISLVGLLQAVLSWENVMRGIVTAIPGGIEIVLRSSCSELYTFTVYGLEVEYVGAGDLHNEKYDSHHVFAKFYDFQRKDIPFVEGHCFYSFHIYPTQSFEDEYKTDLPILVTVAVAALFGVVAIAFLVYDFFVLKRNQKIVDAAARSNAIVASVFPATIRDRLFEENENRSGNFNKARRLKNLMHDGLILDDDEDDLVKSEPIADLFPEVTLFFADICGFTAWSSTREPGHVFILLESIYAAFDLIAKKRRIFKVETVGDCYVAACGLPDPRPEHAVAMARFARDCVQSMRTVVQKLELKLGPGTGDLGLRVGLHSGQVTAGVLRGDRSRFQLFGDAMNTASRMESTGQVGRIHISKATADLLQKAGKGNWFDARADRVVVKGKGQMETYWLKAISSSSAGSTNSSEKSGPADAPEEILEEQVETKKTRLTTWAVEIMQKVLLDMECRRASVGSQAPSTSKPTALEEPTAKSAETVLDEVEEIIHLPHFRAQSSSVASKGNIALDEKVAQQLQDYTRAISSMYNQNAFHNFEHALHVMSSTVKLLNRIRAPEIEMKGDSDAILHDSTFGITSDPLTQFACIFSALIHDVDHKGVPNTQLIKEQPAMASTYKNRSVAEQVSVDLAWELLQDEAFVDLQKAIYQSPEEKQRFRQLVVNSVMATDIVDKELKTLRNGRWNKAFQSSSSSPQKESTKDAVDRKATIVIEHLIQASDVSHTMQHWHVFRKWNERLFEEMRSAYKAGRAETDPATFWYQGEIGFFDFYIIPLAKKLKECGVFGVSSDEYLNYAVHNREEWSARGMEIVAEMAQKYPL</sequence>
<dbReference type="GO" id="GO:0000166">
    <property type="term" value="F:nucleotide binding"/>
    <property type="evidence" value="ECO:0007669"/>
    <property type="project" value="UniProtKB-KW"/>
</dbReference>
<dbReference type="SUPFAM" id="SSF55073">
    <property type="entry name" value="Nucleotide cyclase"/>
    <property type="match status" value="1"/>
</dbReference>
<evidence type="ECO:0008006" key="12">
    <source>
        <dbReference type="Google" id="ProtNLM"/>
    </source>
</evidence>
<dbReference type="GO" id="GO:0001653">
    <property type="term" value="F:peptide receptor activity"/>
    <property type="evidence" value="ECO:0007669"/>
    <property type="project" value="TreeGrafter"/>
</dbReference>
<evidence type="ECO:0000256" key="5">
    <source>
        <dbReference type="ARBA" id="ARBA00023136"/>
    </source>
</evidence>
<dbReference type="Gene3D" id="1.10.1300.10">
    <property type="entry name" value="3'5'-cyclic nucleotide phosphodiesterase, catalytic domain"/>
    <property type="match status" value="1"/>
</dbReference>
<dbReference type="InterPro" id="IPR029787">
    <property type="entry name" value="Nucleotide_cyclase"/>
</dbReference>